<protein>
    <submittedName>
        <fullName evidence="1">Uncharacterized protein</fullName>
    </submittedName>
</protein>
<reference evidence="1 2" key="1">
    <citation type="submission" date="2020-01" db="EMBL/GenBank/DDBJ databases">
        <title>Vast differences in strain-level diversity in the gut microbiota of two closely related honey bee species.</title>
        <authorList>
            <person name="Ellegaard K.M."/>
            <person name="Suenami S."/>
            <person name="Miyazaki R."/>
            <person name="Engel P."/>
        </authorList>
    </citation>
    <scope>NUCLEOTIDE SEQUENCE [LARGE SCALE GENOMIC DNA]</scope>
    <source>
        <strain evidence="1 2">ESL0416</strain>
    </source>
</reference>
<dbReference type="Gene3D" id="2.130.10.10">
    <property type="entry name" value="YVTN repeat-like/Quinoprotein amine dehydrogenase"/>
    <property type="match status" value="1"/>
</dbReference>
<evidence type="ECO:0000313" key="1">
    <source>
        <dbReference type="EMBL" id="QYN53051.1"/>
    </source>
</evidence>
<dbReference type="InterPro" id="IPR015943">
    <property type="entry name" value="WD40/YVTN_repeat-like_dom_sf"/>
</dbReference>
<proteinExistence type="predicted"/>
<accession>A0ABX8W860</accession>
<dbReference type="RefSeq" id="WP_220219850.1">
    <property type="nucleotide sequence ID" value="NZ_CP048268.1"/>
</dbReference>
<organism evidence="1 2">
    <name type="scientific">Lactobacillus panisapium</name>
    <dbReference type="NCBI Taxonomy" id="2012495"/>
    <lineage>
        <taxon>Bacteria</taxon>
        <taxon>Bacillati</taxon>
        <taxon>Bacillota</taxon>
        <taxon>Bacilli</taxon>
        <taxon>Lactobacillales</taxon>
        <taxon>Lactobacillaceae</taxon>
        <taxon>Lactobacillus</taxon>
    </lineage>
</organism>
<evidence type="ECO:0000313" key="2">
    <source>
        <dbReference type="Proteomes" id="UP000826550"/>
    </source>
</evidence>
<dbReference type="SUPFAM" id="SSF101898">
    <property type="entry name" value="NHL repeat"/>
    <property type="match status" value="1"/>
</dbReference>
<sequence>MTLSNIFFGKKVVQQAYLNNALIYQSKGWETLPSTCTEVWTKDYDISSSLGELVSDLDNNLYGLNINSLYKFDSNGSILWQKKLEEFKKSDEHNCSFYYLKFNNDLFFAKGNDNSKWFIYELDRDGLIKNEYSIYDIYPCSWSKISSFVIDDKYIYVSGYTINGNYEIYNNYLLKIDRITKKLVQKTTVFIANNTLISVDKYLYAEESRAFNTGVLRRFDKDDISNSSIIDDLNNADIDNHITSITSDELGNIIYKTRNNGTYKYSTKDKTKIKLPIYISNENNSMCVDYQQNLYVIEYISPSKTTNLLKISSDNTLIYKIPIKDATSPILTVDYQGNIYYKWDTSDQNHIKKLINIEKKGN</sequence>
<name>A0ABX8W860_9LACO</name>
<keyword evidence="2" id="KW-1185">Reference proteome</keyword>
<gene>
    <name evidence="1" type="ORF">GYM71_06290</name>
</gene>
<dbReference type="Proteomes" id="UP000826550">
    <property type="component" value="Chromosome"/>
</dbReference>
<dbReference type="EMBL" id="CP048268">
    <property type="protein sequence ID" value="QYN53051.1"/>
    <property type="molecule type" value="Genomic_DNA"/>
</dbReference>